<evidence type="ECO:0000256" key="3">
    <source>
        <dbReference type="ARBA" id="ARBA00015508"/>
    </source>
</evidence>
<evidence type="ECO:0000256" key="7">
    <source>
        <dbReference type="ARBA" id="ARBA00022853"/>
    </source>
</evidence>
<keyword evidence="17" id="KW-1185">Reference proteome</keyword>
<feature type="region of interest" description="Disordered" evidence="14">
    <location>
        <begin position="453"/>
        <end position="478"/>
    </location>
</feature>
<keyword evidence="8" id="KW-0496">Mitochondrion</keyword>
<keyword evidence="5" id="KW-0597">Phosphoprotein</keyword>
<name>A0A6H5IJY0_9HYME</name>
<dbReference type="InterPro" id="IPR025927">
    <property type="entry name" value="Znf_KANL2-like"/>
</dbReference>
<evidence type="ECO:0000313" key="17">
    <source>
        <dbReference type="Proteomes" id="UP000479190"/>
    </source>
</evidence>
<dbReference type="PANTHER" id="PTHR13453:SF1">
    <property type="entry name" value="KAT8 REGULATORY NSL COMPLEX SUBUNIT 2"/>
    <property type="match status" value="1"/>
</dbReference>
<evidence type="ECO:0000256" key="13">
    <source>
        <dbReference type="ARBA" id="ARBA00093543"/>
    </source>
</evidence>
<evidence type="ECO:0000256" key="2">
    <source>
        <dbReference type="ARBA" id="ARBA00004173"/>
    </source>
</evidence>
<evidence type="ECO:0000256" key="9">
    <source>
        <dbReference type="ARBA" id="ARBA00023242"/>
    </source>
</evidence>
<dbReference type="GO" id="GO:0006325">
    <property type="term" value="P:chromatin organization"/>
    <property type="evidence" value="ECO:0007669"/>
    <property type="project" value="UniProtKB-KW"/>
</dbReference>
<evidence type="ECO:0000256" key="6">
    <source>
        <dbReference type="ARBA" id="ARBA00022843"/>
    </source>
</evidence>
<keyword evidence="7" id="KW-0156">Chromatin regulator</keyword>
<feature type="compositionally biased region" description="Polar residues" evidence="14">
    <location>
        <begin position="453"/>
        <end position="471"/>
    </location>
</feature>
<dbReference type="AlphaFoldDB" id="A0A6H5IJY0"/>
<evidence type="ECO:0000256" key="4">
    <source>
        <dbReference type="ARBA" id="ARBA00022499"/>
    </source>
</evidence>
<dbReference type="Pfam" id="PF13891">
    <property type="entry name" value="zf-C3HC3H_KANSL2"/>
    <property type="match status" value="2"/>
</dbReference>
<keyword evidence="9" id="KW-0539">Nucleus</keyword>
<dbReference type="Proteomes" id="UP000479190">
    <property type="component" value="Unassembled WGS sequence"/>
</dbReference>
<evidence type="ECO:0000313" key="16">
    <source>
        <dbReference type="EMBL" id="CAB0036859.1"/>
    </source>
</evidence>
<dbReference type="PANTHER" id="PTHR13453">
    <property type="entry name" value="KAT8 REGULATORY NSL COMPLEX SUBUNIT 2"/>
    <property type="match status" value="1"/>
</dbReference>
<comment type="function">
    <text evidence="12">Non-catalytic component of the NSL histone acetyltransferase complex, a multiprotein complex that mediates histone H4 acetylation at 'Lys-5'- and 'Lys-8' (H4K5ac and H4K8ac) at transcription start sites and promotes transcription initiation. Required for NSL complex stability and for transcription of intraciliary transport genes in both ciliated and non-ciliated cells by regulating histone H4 acetylation at 'Lys-5'- and 'Lys-12' (H4K5ac and H4K12ac). This is necessary for cilium assembly in ciliated cells and for organization of the microtubule cytoskeleton in non-ciliated cells. Required within the NSL complex to maintain nuclear architecture stability by promoting KAT8-mediated acetylation of lamin LMNA.</text>
</comment>
<evidence type="ECO:0000256" key="11">
    <source>
        <dbReference type="ARBA" id="ARBA00033378"/>
    </source>
</evidence>
<evidence type="ECO:0000256" key="1">
    <source>
        <dbReference type="ARBA" id="ARBA00004123"/>
    </source>
</evidence>
<feature type="domain" description="KANL2-like probable zinc-finger" evidence="15">
    <location>
        <begin position="326"/>
        <end position="386"/>
    </location>
</feature>
<dbReference type="EMBL" id="CADCXV010000831">
    <property type="protein sequence ID" value="CAB0036859.1"/>
    <property type="molecule type" value="Genomic_DNA"/>
</dbReference>
<evidence type="ECO:0000256" key="5">
    <source>
        <dbReference type="ARBA" id="ARBA00022553"/>
    </source>
</evidence>
<dbReference type="GO" id="GO:0005634">
    <property type="term" value="C:nucleus"/>
    <property type="evidence" value="ECO:0007669"/>
    <property type="project" value="UniProtKB-SubCell"/>
</dbReference>
<accession>A0A6H5IJY0</accession>
<dbReference type="GO" id="GO:0005739">
    <property type="term" value="C:mitochondrion"/>
    <property type="evidence" value="ECO:0007669"/>
    <property type="project" value="UniProtKB-SubCell"/>
</dbReference>
<evidence type="ECO:0000256" key="12">
    <source>
        <dbReference type="ARBA" id="ARBA00093359"/>
    </source>
</evidence>
<keyword evidence="4" id="KW-1017">Isopeptide bond</keyword>
<evidence type="ECO:0000256" key="8">
    <source>
        <dbReference type="ARBA" id="ARBA00023128"/>
    </source>
</evidence>
<gene>
    <name evidence="16" type="ORF">TBRA_LOCUS8704</name>
</gene>
<dbReference type="InterPro" id="IPR026316">
    <property type="entry name" value="NSL2"/>
</dbReference>
<evidence type="ECO:0000256" key="10">
    <source>
        <dbReference type="ARBA" id="ARBA00032947"/>
    </source>
</evidence>
<organism evidence="16 17">
    <name type="scientific">Trichogramma brassicae</name>
    <dbReference type="NCBI Taxonomy" id="86971"/>
    <lineage>
        <taxon>Eukaryota</taxon>
        <taxon>Metazoa</taxon>
        <taxon>Ecdysozoa</taxon>
        <taxon>Arthropoda</taxon>
        <taxon>Hexapoda</taxon>
        <taxon>Insecta</taxon>
        <taxon>Pterygota</taxon>
        <taxon>Neoptera</taxon>
        <taxon>Endopterygota</taxon>
        <taxon>Hymenoptera</taxon>
        <taxon>Apocrita</taxon>
        <taxon>Proctotrupomorpha</taxon>
        <taxon>Chalcidoidea</taxon>
        <taxon>Trichogrammatidae</taxon>
        <taxon>Trichogramma</taxon>
    </lineage>
</organism>
<evidence type="ECO:0000256" key="14">
    <source>
        <dbReference type="SAM" id="MobiDB-lite"/>
    </source>
</evidence>
<comment type="subcellular location">
    <subcellularLocation>
        <location evidence="2">Mitochondrion</location>
    </subcellularLocation>
    <subcellularLocation>
        <location evidence="1">Nucleus</location>
    </subcellularLocation>
</comment>
<dbReference type="GO" id="GO:0044545">
    <property type="term" value="C:NSL complex"/>
    <property type="evidence" value="ECO:0007669"/>
    <property type="project" value="TreeGrafter"/>
</dbReference>
<sequence length="478" mass="54891">MYRAPSLLLSSNTAMPQTHTLTHKRKCSYSYYECMQPCLEVYSYCPKHILEDPNAPYTQCNYIYSINGRKCQNAAHILDKKEISYCPEHTRRAQIARTKSASKHSLPESPETILLGLKHYVKSSDSLKASIKIESNENQLAEPQEKSEILNPFTQMKPHEINTRGPDILDDASSSDSDVEPTWINETVRGIYFEDSDNESLHSLEEDPLKHADVYTTEEIVYITKEKLIRLQTLYMDQYKKLQATYKDRKRKYHQALKKEKETSCSIHDQPKDTAKEKKIYQKFKALNNYHKRSGIEAILHKKSLERKAKISDGPIQKAPSVPKCIFTEGGVKCGDRTLPSSKYCRKHILKDQIQVLFKACGAVEGDTECHEPVTVIFDKYCVFHSKVPSDFKLEPTKFKDVKPQWKENFSTDKMKMDISDLEGNQEIDPDDDIAGIMREMNDIENKKTMLNDSLNSEASTDTAFSLNAQMSDRDDLV</sequence>
<proteinExistence type="predicted"/>
<keyword evidence="6" id="KW-0832">Ubl conjugation</keyword>
<dbReference type="OrthoDB" id="677315at2759"/>
<reference evidence="16 17" key="1">
    <citation type="submission" date="2020-02" db="EMBL/GenBank/DDBJ databases">
        <authorList>
            <person name="Ferguson B K."/>
        </authorList>
    </citation>
    <scope>NUCLEOTIDE SEQUENCE [LARGE SCALE GENOMIC DNA]</scope>
</reference>
<feature type="domain" description="KANL2-like probable zinc-finger" evidence="15">
    <location>
        <begin position="27"/>
        <end position="90"/>
    </location>
</feature>
<comment type="subunit">
    <text evidence="13">Component of the NSL complex at least composed of KAT8/MOF, KANSL1, KANSL2, KANSL3, MCRS1, PHF20, OGT1/OGT, WDR5 and HCFC1.</text>
</comment>
<protein>
    <recommendedName>
        <fullName evidence="3">KAT8 regulatory NSL complex subunit 2</fullName>
    </recommendedName>
    <alternativeName>
        <fullName evidence="11">NSL complex protein NSL2</fullName>
    </alternativeName>
    <alternativeName>
        <fullName evidence="10">Non-specific lethal 2 homolog</fullName>
    </alternativeName>
</protein>
<evidence type="ECO:0000259" key="15">
    <source>
        <dbReference type="Pfam" id="PF13891"/>
    </source>
</evidence>